<organism evidence="3 4">
    <name type="scientific">Mucilaginibacter phyllosphaerae</name>
    <dbReference type="NCBI Taxonomy" id="1812349"/>
    <lineage>
        <taxon>Bacteria</taxon>
        <taxon>Pseudomonadati</taxon>
        <taxon>Bacteroidota</taxon>
        <taxon>Sphingobacteriia</taxon>
        <taxon>Sphingobacteriales</taxon>
        <taxon>Sphingobacteriaceae</taxon>
        <taxon>Mucilaginibacter</taxon>
    </lineage>
</organism>
<dbReference type="InterPro" id="IPR029032">
    <property type="entry name" value="AhpD-like"/>
</dbReference>
<dbReference type="InterPro" id="IPR003779">
    <property type="entry name" value="CMD-like"/>
</dbReference>
<keyword evidence="1" id="KW-0732">Signal</keyword>
<feature type="signal peptide" evidence="1">
    <location>
        <begin position="1"/>
        <end position="28"/>
    </location>
</feature>
<evidence type="ECO:0000259" key="2">
    <source>
        <dbReference type="Pfam" id="PF02627"/>
    </source>
</evidence>
<sequence>MLKFKGKAKWLLWPLCLIFLSTPKKMTAQNTTKPLNALNSQEQCMVSISALTAVGDMDHLKPALNAGLDAGLTVNQIKEALVQLYAYCGFPRSLNGITLLMAVLDARRLKGITDNPGKEYADQADTTDNYERGRKTLETLSQTPQPKPAPGFGEFAPRIDTFLKEHLFADIFKSDVLSYKQRELVTIAALAAMPGVASQLKFHVQAGINTGLSKQQLIAVAVVTAKQIGKKQADILSGILAEL</sequence>
<dbReference type="PANTHER" id="PTHR33570:SF2">
    <property type="entry name" value="CARBOXYMUCONOLACTONE DECARBOXYLASE-LIKE DOMAIN-CONTAINING PROTEIN"/>
    <property type="match status" value="1"/>
</dbReference>
<dbReference type="Gene3D" id="1.20.1290.10">
    <property type="entry name" value="AhpD-like"/>
    <property type="match status" value="1"/>
</dbReference>
<dbReference type="InterPro" id="IPR052512">
    <property type="entry name" value="4CMD/NDH-1_regulator"/>
</dbReference>
<protein>
    <submittedName>
        <fullName evidence="3">Carboxymuconolactone decarboxylase</fullName>
    </submittedName>
</protein>
<dbReference type="GO" id="GO:0051920">
    <property type="term" value="F:peroxiredoxin activity"/>
    <property type="evidence" value="ECO:0007669"/>
    <property type="project" value="InterPro"/>
</dbReference>
<evidence type="ECO:0000313" key="4">
    <source>
        <dbReference type="Proteomes" id="UP000297248"/>
    </source>
</evidence>
<dbReference type="EMBL" id="SNQG01000002">
    <property type="protein sequence ID" value="TEW67451.1"/>
    <property type="molecule type" value="Genomic_DNA"/>
</dbReference>
<dbReference type="Pfam" id="PF02627">
    <property type="entry name" value="CMD"/>
    <property type="match status" value="2"/>
</dbReference>
<feature type="domain" description="Carboxymuconolactone decarboxylase-like" evidence="2">
    <location>
        <begin position="159"/>
        <end position="225"/>
    </location>
</feature>
<proteinExistence type="predicted"/>
<feature type="domain" description="Carboxymuconolactone decarboxylase-like" evidence="2">
    <location>
        <begin position="36"/>
        <end position="96"/>
    </location>
</feature>
<dbReference type="AlphaFoldDB" id="A0A4Y8AGV6"/>
<accession>A0A4Y8AGV6</accession>
<dbReference type="PANTHER" id="PTHR33570">
    <property type="entry name" value="4-CARBOXYMUCONOLACTONE DECARBOXYLASE FAMILY PROTEIN"/>
    <property type="match status" value="1"/>
</dbReference>
<evidence type="ECO:0000313" key="3">
    <source>
        <dbReference type="EMBL" id="TEW67451.1"/>
    </source>
</evidence>
<name>A0A4Y8AGV6_9SPHI</name>
<reference evidence="3 4" key="1">
    <citation type="journal article" date="2016" name="Int. J. Syst. Evol. Microbiol.">
        <title>Proposal of Mucilaginibacter phyllosphaerae sp. nov. isolated from the phyllosphere of Galium album.</title>
        <authorList>
            <person name="Aydogan E.L."/>
            <person name="Busse H.J."/>
            <person name="Moser G."/>
            <person name="Muller C."/>
            <person name="Kampfer P."/>
            <person name="Glaeser S.P."/>
        </authorList>
    </citation>
    <scope>NUCLEOTIDE SEQUENCE [LARGE SCALE GENOMIC DNA]</scope>
    <source>
        <strain evidence="3 4">PP-F2FG21</strain>
    </source>
</reference>
<feature type="chain" id="PRO_5021481696" evidence="1">
    <location>
        <begin position="29"/>
        <end position="243"/>
    </location>
</feature>
<evidence type="ECO:0000256" key="1">
    <source>
        <dbReference type="SAM" id="SignalP"/>
    </source>
</evidence>
<comment type="caution">
    <text evidence="3">The sequence shown here is derived from an EMBL/GenBank/DDBJ whole genome shotgun (WGS) entry which is preliminary data.</text>
</comment>
<dbReference type="SUPFAM" id="SSF69118">
    <property type="entry name" value="AhpD-like"/>
    <property type="match status" value="1"/>
</dbReference>
<gene>
    <name evidence="3" type="ORF">E2R65_05535</name>
</gene>
<dbReference type="Proteomes" id="UP000297248">
    <property type="component" value="Unassembled WGS sequence"/>
</dbReference>